<keyword evidence="2" id="KW-1185">Reference proteome</keyword>
<protein>
    <submittedName>
        <fullName evidence="1">Zinc-dependent peptidase</fullName>
    </submittedName>
</protein>
<dbReference type="Gene3D" id="1.10.472.150">
    <property type="entry name" value="Glucose-regulated metallo-peptidase M90, N-terminal domain"/>
    <property type="match status" value="1"/>
</dbReference>
<name>A0ABP3YBX2_9BACT</name>
<dbReference type="SUPFAM" id="SSF55486">
    <property type="entry name" value="Metalloproteases ('zincins'), catalytic domain"/>
    <property type="match status" value="1"/>
</dbReference>
<sequence length="254" mass="30183">MIYRGLFSGFLESLYLIFDRKKISSAERVFLETYFPYFRRLPAPHKREFVHKLEQVLTLKKFVGRGELRQVTDEMKLLIGATLVMVTFGWKNFRLSYFHTFLIYPDDYYSTINQTYHRGEVNPRHGLIVLSWKSFVCGLTREDDGINLGIHEMAHALKLVHFILESGERGFDPESWRLYCEVRAGEMAKLSAAENSFFRSRAAADEHEFFAVMLENFFERPHEFFLHHEELYLIAFKLMRQDPRVWLVHRVLRG</sequence>
<dbReference type="InterPro" id="IPR042252">
    <property type="entry name" value="MtfA_N"/>
</dbReference>
<dbReference type="PANTHER" id="PTHR30164">
    <property type="entry name" value="MTFA PEPTIDASE"/>
    <property type="match status" value="1"/>
</dbReference>
<evidence type="ECO:0000313" key="2">
    <source>
        <dbReference type="Proteomes" id="UP001500469"/>
    </source>
</evidence>
<proteinExistence type="predicted"/>
<comment type="caution">
    <text evidence="1">The sequence shown here is derived from an EMBL/GenBank/DDBJ whole genome shotgun (WGS) entry which is preliminary data.</text>
</comment>
<dbReference type="InterPro" id="IPR024079">
    <property type="entry name" value="MetalloPept_cat_dom_sf"/>
</dbReference>
<gene>
    <name evidence="1" type="ORF">GCM10009119_18940</name>
</gene>
<organism evidence="1 2">
    <name type="scientific">Algoriphagus jejuensis</name>
    <dbReference type="NCBI Taxonomy" id="419934"/>
    <lineage>
        <taxon>Bacteria</taxon>
        <taxon>Pseudomonadati</taxon>
        <taxon>Bacteroidota</taxon>
        <taxon>Cytophagia</taxon>
        <taxon>Cytophagales</taxon>
        <taxon>Cyclobacteriaceae</taxon>
        <taxon>Algoriphagus</taxon>
    </lineage>
</organism>
<dbReference type="Proteomes" id="UP001500469">
    <property type="component" value="Unassembled WGS sequence"/>
</dbReference>
<accession>A0ABP3YBX2</accession>
<dbReference type="Gene3D" id="3.40.390.10">
    <property type="entry name" value="Collagenase (Catalytic Domain)"/>
    <property type="match status" value="1"/>
</dbReference>
<dbReference type="InterPro" id="IPR010384">
    <property type="entry name" value="MtfA_fam"/>
</dbReference>
<dbReference type="EMBL" id="BAAAFI010000008">
    <property type="protein sequence ID" value="GAA0878926.1"/>
    <property type="molecule type" value="Genomic_DNA"/>
</dbReference>
<dbReference type="CDD" id="cd20170">
    <property type="entry name" value="Peptidase_M90-like"/>
    <property type="match status" value="1"/>
</dbReference>
<dbReference type="Pfam" id="PF06167">
    <property type="entry name" value="Peptidase_M90"/>
    <property type="match status" value="1"/>
</dbReference>
<reference evidence="2" key="1">
    <citation type="journal article" date="2019" name="Int. J. Syst. Evol. Microbiol.">
        <title>The Global Catalogue of Microorganisms (GCM) 10K type strain sequencing project: providing services to taxonomists for standard genome sequencing and annotation.</title>
        <authorList>
            <consortium name="The Broad Institute Genomics Platform"/>
            <consortium name="The Broad Institute Genome Sequencing Center for Infectious Disease"/>
            <person name="Wu L."/>
            <person name="Ma J."/>
        </authorList>
    </citation>
    <scope>NUCLEOTIDE SEQUENCE [LARGE SCALE GENOMIC DNA]</scope>
    <source>
        <strain evidence="2">JCM 16112</strain>
    </source>
</reference>
<dbReference type="PANTHER" id="PTHR30164:SF2">
    <property type="entry name" value="PROTEIN MTFA"/>
    <property type="match status" value="1"/>
</dbReference>
<evidence type="ECO:0000313" key="1">
    <source>
        <dbReference type="EMBL" id="GAA0878926.1"/>
    </source>
</evidence>